<feature type="binding site" description="axial binding residue" evidence="9">
    <location>
        <position position="444"/>
    </location>
    <ligand>
        <name>heme</name>
        <dbReference type="ChEBI" id="CHEBI:30413"/>
    </ligand>
    <ligandPart>
        <name>Fe</name>
        <dbReference type="ChEBI" id="CHEBI:18248"/>
    </ligandPart>
</feature>
<proteinExistence type="inferred from homology"/>
<dbReference type="InterPro" id="IPR050364">
    <property type="entry name" value="Cytochrome_P450_fung"/>
</dbReference>
<dbReference type="OrthoDB" id="2789670at2759"/>
<evidence type="ECO:0000313" key="11">
    <source>
        <dbReference type="Proteomes" id="UP000807769"/>
    </source>
</evidence>
<keyword evidence="8" id="KW-0503">Monooxygenase</keyword>
<evidence type="ECO:0000256" key="7">
    <source>
        <dbReference type="ARBA" id="ARBA00023004"/>
    </source>
</evidence>
<dbReference type="GO" id="GO:0020037">
    <property type="term" value="F:heme binding"/>
    <property type="evidence" value="ECO:0007669"/>
    <property type="project" value="InterPro"/>
</dbReference>
<dbReference type="RefSeq" id="XP_041196421.1">
    <property type="nucleotide sequence ID" value="XM_041342371.1"/>
</dbReference>
<evidence type="ECO:0000256" key="2">
    <source>
        <dbReference type="ARBA" id="ARBA00005179"/>
    </source>
</evidence>
<evidence type="ECO:0000256" key="1">
    <source>
        <dbReference type="ARBA" id="ARBA00001971"/>
    </source>
</evidence>
<evidence type="ECO:0000256" key="4">
    <source>
        <dbReference type="ARBA" id="ARBA00022617"/>
    </source>
</evidence>
<keyword evidence="4 9" id="KW-0349">Heme</keyword>
<dbReference type="InterPro" id="IPR001128">
    <property type="entry name" value="Cyt_P450"/>
</dbReference>
<reference evidence="10" key="1">
    <citation type="journal article" date="2020" name="New Phytol.">
        <title>Comparative genomics reveals dynamic genome evolution in host specialist ectomycorrhizal fungi.</title>
        <authorList>
            <person name="Lofgren L.A."/>
            <person name="Nguyen N.H."/>
            <person name="Vilgalys R."/>
            <person name="Ruytinx J."/>
            <person name="Liao H.L."/>
            <person name="Branco S."/>
            <person name="Kuo A."/>
            <person name="LaButti K."/>
            <person name="Lipzen A."/>
            <person name="Andreopoulos W."/>
            <person name="Pangilinan J."/>
            <person name="Riley R."/>
            <person name="Hundley H."/>
            <person name="Na H."/>
            <person name="Barry K."/>
            <person name="Grigoriev I.V."/>
            <person name="Stajich J.E."/>
            <person name="Kennedy P.G."/>
        </authorList>
    </citation>
    <scope>NUCLEOTIDE SEQUENCE</scope>
    <source>
        <strain evidence="10">MN1</strain>
    </source>
</reference>
<keyword evidence="11" id="KW-1185">Reference proteome</keyword>
<accession>A0A9P7JGZ5</accession>
<name>A0A9P7JGZ5_9AGAM</name>
<dbReference type="SUPFAM" id="SSF48264">
    <property type="entry name" value="Cytochrome P450"/>
    <property type="match status" value="1"/>
</dbReference>
<comment type="caution">
    <text evidence="10">The sequence shown here is derived from an EMBL/GenBank/DDBJ whole genome shotgun (WGS) entry which is preliminary data.</text>
</comment>
<evidence type="ECO:0000313" key="10">
    <source>
        <dbReference type="EMBL" id="KAG1821681.1"/>
    </source>
</evidence>
<comment type="pathway">
    <text evidence="2">Secondary metabolite biosynthesis.</text>
</comment>
<dbReference type="Gene3D" id="1.10.630.10">
    <property type="entry name" value="Cytochrome P450"/>
    <property type="match status" value="1"/>
</dbReference>
<evidence type="ECO:0000256" key="8">
    <source>
        <dbReference type="ARBA" id="ARBA00023033"/>
    </source>
</evidence>
<gene>
    <name evidence="10" type="ORF">BJ212DRAFT_1585695</name>
</gene>
<evidence type="ECO:0000256" key="9">
    <source>
        <dbReference type="PIRSR" id="PIRSR602401-1"/>
    </source>
</evidence>
<dbReference type="CDD" id="cd11065">
    <property type="entry name" value="CYP64-like"/>
    <property type="match status" value="1"/>
</dbReference>
<evidence type="ECO:0000256" key="3">
    <source>
        <dbReference type="ARBA" id="ARBA00010617"/>
    </source>
</evidence>
<dbReference type="InterPro" id="IPR002401">
    <property type="entry name" value="Cyt_P450_E_grp-I"/>
</dbReference>
<organism evidence="10 11">
    <name type="scientific">Suillus subaureus</name>
    <dbReference type="NCBI Taxonomy" id="48587"/>
    <lineage>
        <taxon>Eukaryota</taxon>
        <taxon>Fungi</taxon>
        <taxon>Dikarya</taxon>
        <taxon>Basidiomycota</taxon>
        <taxon>Agaricomycotina</taxon>
        <taxon>Agaricomycetes</taxon>
        <taxon>Agaricomycetidae</taxon>
        <taxon>Boletales</taxon>
        <taxon>Suillineae</taxon>
        <taxon>Suillaceae</taxon>
        <taxon>Suillus</taxon>
    </lineage>
</organism>
<dbReference type="Pfam" id="PF00067">
    <property type="entry name" value="p450"/>
    <property type="match status" value="1"/>
</dbReference>
<evidence type="ECO:0000256" key="6">
    <source>
        <dbReference type="ARBA" id="ARBA00023002"/>
    </source>
</evidence>
<keyword evidence="7 9" id="KW-0408">Iron</keyword>
<dbReference type="GO" id="GO:0004497">
    <property type="term" value="F:monooxygenase activity"/>
    <property type="evidence" value="ECO:0007669"/>
    <property type="project" value="UniProtKB-KW"/>
</dbReference>
<dbReference type="AlphaFoldDB" id="A0A9P7JGZ5"/>
<dbReference type="PRINTS" id="PR00463">
    <property type="entry name" value="EP450I"/>
</dbReference>
<dbReference type="InterPro" id="IPR036396">
    <property type="entry name" value="Cyt_P450_sf"/>
</dbReference>
<dbReference type="Proteomes" id="UP000807769">
    <property type="component" value="Unassembled WGS sequence"/>
</dbReference>
<comment type="cofactor">
    <cofactor evidence="1 9">
        <name>heme</name>
        <dbReference type="ChEBI" id="CHEBI:30413"/>
    </cofactor>
</comment>
<evidence type="ECO:0000256" key="5">
    <source>
        <dbReference type="ARBA" id="ARBA00022723"/>
    </source>
</evidence>
<keyword evidence="6" id="KW-0560">Oxidoreductase</keyword>
<dbReference type="PANTHER" id="PTHR46300:SF7">
    <property type="entry name" value="P450, PUTATIVE (EUROFUNG)-RELATED"/>
    <property type="match status" value="1"/>
</dbReference>
<keyword evidence="5 9" id="KW-0479">Metal-binding</keyword>
<dbReference type="GeneID" id="64636387"/>
<dbReference type="GO" id="GO:0005506">
    <property type="term" value="F:iron ion binding"/>
    <property type="evidence" value="ECO:0007669"/>
    <property type="project" value="InterPro"/>
</dbReference>
<sequence length="522" mass="59091">MLLTMPHLLISSTFLLLTSISIRVWKQRRLWRGLPLPPGPKRLPILGNVFDLNVYEPWLTYTNWAKKYGDIVYSTILGHEFVIINTEKLAHTLLEQRSGVYSDRPYVFTNMFFGLDFNTGLLPYGDRWRQHRKMLHVGFNKEACRKYQSMQLQKVRQLLENFTVSPTQFPMHLKTLAVATIMTVTYGYDVAPAEDPFVTKIVRIIDLFIQDIGTERAALVELIPFLQYIPMWLPGGMYKRRAVESRGLARDILNDPVEYVKAEMAGGTTQQSLVKDLLNKYTTKDGVVTAEDEETIKAVAATVSFSGAETTDSVLSVFLLAMVLHPGVQIKAQEEIDRVIGDSRLPDFSDREGLPYVEAVYLETLRWRPTVPCSLPHLTSTSDVYDGYYIPKGAILLVNVWGMTHDESRFPDSMSFKPERHMLPTGELIQGTAPLSFGFGRRKCPEQYIADQSIWASIVPILATFRIGKGKDSTGCDIDVNPEFTVGFAVRPKPFVCAIEPRSANAERLIYASNRACECWVV</sequence>
<dbReference type="GO" id="GO:0016705">
    <property type="term" value="F:oxidoreductase activity, acting on paired donors, with incorporation or reduction of molecular oxygen"/>
    <property type="evidence" value="ECO:0007669"/>
    <property type="project" value="InterPro"/>
</dbReference>
<protein>
    <submittedName>
        <fullName evidence="10">Cytochrome P450</fullName>
    </submittedName>
</protein>
<comment type="similarity">
    <text evidence="3">Belongs to the cytochrome P450 family.</text>
</comment>
<dbReference type="EMBL" id="JABBWG010000006">
    <property type="protein sequence ID" value="KAG1821681.1"/>
    <property type="molecule type" value="Genomic_DNA"/>
</dbReference>
<dbReference type="PANTHER" id="PTHR46300">
    <property type="entry name" value="P450, PUTATIVE (EUROFUNG)-RELATED-RELATED"/>
    <property type="match status" value="1"/>
</dbReference>